<proteinExistence type="predicted"/>
<dbReference type="EMBL" id="CP035913">
    <property type="protein sequence ID" value="QBE63635.1"/>
    <property type="molecule type" value="Genomic_DNA"/>
</dbReference>
<feature type="region of interest" description="Disordered" evidence="1">
    <location>
        <begin position="212"/>
        <end position="241"/>
    </location>
</feature>
<feature type="domain" description="N-acetylmuramoyl-L-alanine amidase" evidence="3">
    <location>
        <begin position="24"/>
        <end position="155"/>
    </location>
</feature>
<evidence type="ECO:0000259" key="3">
    <source>
        <dbReference type="Pfam" id="PF01510"/>
    </source>
</evidence>
<evidence type="ECO:0000259" key="2">
    <source>
        <dbReference type="Pfam" id="PF00656"/>
    </source>
</evidence>
<name>A0A4P6KY10_9BURK</name>
<reference evidence="4 5" key="1">
    <citation type="submission" date="2019-02" db="EMBL/GenBank/DDBJ databases">
        <title>Draft Genome Sequences of Six Type Strains of the Genus Massilia.</title>
        <authorList>
            <person name="Miess H."/>
            <person name="Frediansyhah A."/>
            <person name="Gross H."/>
        </authorList>
    </citation>
    <scope>NUCLEOTIDE SEQUENCE [LARGE SCALE GENOMIC DNA]</scope>
    <source>
        <strain evidence="4 5">DSM 17473</strain>
    </source>
</reference>
<dbReference type="Gene3D" id="3.40.50.1460">
    <property type="match status" value="1"/>
</dbReference>
<dbReference type="GO" id="GO:0005737">
    <property type="term" value="C:cytoplasm"/>
    <property type="evidence" value="ECO:0007669"/>
    <property type="project" value="TreeGrafter"/>
</dbReference>
<dbReference type="InterPro" id="IPR002502">
    <property type="entry name" value="Amidase_domain"/>
</dbReference>
<dbReference type="InterPro" id="IPR050452">
    <property type="entry name" value="Metacaspase"/>
</dbReference>
<evidence type="ECO:0000313" key="4">
    <source>
        <dbReference type="EMBL" id="QBE63635.1"/>
    </source>
</evidence>
<dbReference type="Pfam" id="PF01510">
    <property type="entry name" value="Amidase_2"/>
    <property type="match status" value="1"/>
</dbReference>
<dbReference type="Gene3D" id="3.40.80.10">
    <property type="entry name" value="Peptidoglycan recognition protein-like"/>
    <property type="match status" value="1"/>
</dbReference>
<dbReference type="GO" id="GO:0009253">
    <property type="term" value="P:peptidoglycan catabolic process"/>
    <property type="evidence" value="ECO:0007669"/>
    <property type="project" value="InterPro"/>
</dbReference>
<organism evidence="4 5">
    <name type="scientific">Pseudoduganella lutea</name>
    <dbReference type="NCBI Taxonomy" id="321985"/>
    <lineage>
        <taxon>Bacteria</taxon>
        <taxon>Pseudomonadati</taxon>
        <taxon>Pseudomonadota</taxon>
        <taxon>Betaproteobacteria</taxon>
        <taxon>Burkholderiales</taxon>
        <taxon>Oxalobacteraceae</taxon>
        <taxon>Telluria group</taxon>
        <taxon>Pseudoduganella</taxon>
    </lineage>
</organism>
<dbReference type="GO" id="GO:0006508">
    <property type="term" value="P:proteolysis"/>
    <property type="evidence" value="ECO:0007669"/>
    <property type="project" value="InterPro"/>
</dbReference>
<dbReference type="PANTHER" id="PTHR48104">
    <property type="entry name" value="METACASPASE-4"/>
    <property type="match status" value="1"/>
</dbReference>
<dbReference type="GO" id="GO:0008745">
    <property type="term" value="F:N-acetylmuramoyl-L-alanine amidase activity"/>
    <property type="evidence" value="ECO:0007669"/>
    <property type="project" value="InterPro"/>
</dbReference>
<dbReference type="RefSeq" id="WP_130186756.1">
    <property type="nucleotide sequence ID" value="NZ_CP035913.1"/>
</dbReference>
<sequence length="967" mass="105994">MPAPFKQITKEQFAELLSKFPFKRKINAVHMHHTWKPDRAAYRKHDTIVAMWRFHTQTNGWSDIAQHISIAPDGTIWLGRDWNRPPASAAGHNGNAQAGPFMFEIIGNFDEGKDPFDGPQRDTVLEVIARVQHLFGLPPGSLQFHNMMSTKSCPGTSIDYHRLLHDVGELHLQLFSSTRAVPPSEGPFSPEQLASAQVVREAIEDLQRDTGRAIEPADAEPCARHEEQYESGAGRGGEGERGIRFDAADLQEMKPHIVNLRMGLFSSNGDWTTTQADVDAIFETYLPAALTAAAAEGRRLKLMFYAHGGLTSETSALAAARERIGWWKSNGIYPIHFIWETGLGEVLGQMLERWKQGRAPAARNVFSDHVSDPLIEAFAHRAGGVQIWNGMKWSAQQASSPTAAGATPGGAFYVAERLAAFCKNHEDIEVHAAGHSAGAIFHAYFIPCALERGVPKFHSLHLLAPASRVDLFHQKLRPVVEDKRIGQLTMYTMADSFEKDDDCGKVYRKSLLYLIHKGLEPDQDTPILGLEQCVRTDQELKKLFILGTGKARADVVWSDNRLDRGRSASRSRTHGGFDDDPATMGSIVRRVLDKSDADRIVELPAGTRGADLWQPSFDYWGGEQAEAQSQLQQPVHVAAAPVSSYQGWHAPAHAGTNGQANGGRRNALCVGIDTYPTAPLNACVNDARAWSDILVRLGFAPPRMLLDQRATRAAILQHLTQLVEDSRRGDVIVFQYAGHGTQVPDLDGDEQGGDTPGQDEALCPYDFASGELLVDDDMRAVFARLPDGVNLTCFFDCCHSGTITRFGVGGRQAQPEPGKRARFVPATRQLRELYRAKRQERGHRAAAGGGLDMMREVVFSACLSSEVALESGDHGDFTRCAMQVLAQDVAGLSNAEFAERVTQNFGHAPRQHAKLYSSEAGQGLGLLQPHAPGRGRSAGHAMGGPSAHEMELAALLARVRELLTPAH</sequence>
<dbReference type="InterPro" id="IPR036505">
    <property type="entry name" value="Amidase/PGRP_sf"/>
</dbReference>
<dbReference type="Pfam" id="PF00656">
    <property type="entry name" value="Peptidase_C14"/>
    <property type="match status" value="1"/>
</dbReference>
<dbReference type="AlphaFoldDB" id="A0A4P6KY10"/>
<evidence type="ECO:0000313" key="5">
    <source>
        <dbReference type="Proteomes" id="UP000290637"/>
    </source>
</evidence>
<dbReference type="KEGG" id="plue:EWM63_12160"/>
<dbReference type="SUPFAM" id="SSF52129">
    <property type="entry name" value="Caspase-like"/>
    <property type="match status" value="1"/>
</dbReference>
<dbReference type="SUPFAM" id="SSF55846">
    <property type="entry name" value="N-acetylmuramoyl-L-alanine amidase-like"/>
    <property type="match status" value="1"/>
</dbReference>
<dbReference type="InterPro" id="IPR011600">
    <property type="entry name" value="Pept_C14_caspase"/>
</dbReference>
<dbReference type="OrthoDB" id="1491023at2"/>
<dbReference type="CDD" id="cd06583">
    <property type="entry name" value="PGRP"/>
    <property type="match status" value="1"/>
</dbReference>
<feature type="region of interest" description="Disordered" evidence="1">
    <location>
        <begin position="923"/>
        <end position="945"/>
    </location>
</feature>
<dbReference type="GO" id="GO:0004197">
    <property type="term" value="F:cysteine-type endopeptidase activity"/>
    <property type="evidence" value="ECO:0007669"/>
    <property type="project" value="InterPro"/>
</dbReference>
<protein>
    <submittedName>
        <fullName evidence="4">Peptidase C14</fullName>
    </submittedName>
</protein>
<dbReference type="Proteomes" id="UP000290637">
    <property type="component" value="Chromosome"/>
</dbReference>
<keyword evidence="5" id="KW-1185">Reference proteome</keyword>
<evidence type="ECO:0000256" key="1">
    <source>
        <dbReference type="SAM" id="MobiDB-lite"/>
    </source>
</evidence>
<dbReference type="InterPro" id="IPR029030">
    <property type="entry name" value="Caspase-like_dom_sf"/>
</dbReference>
<feature type="domain" description="Peptidase C14 caspase" evidence="2">
    <location>
        <begin position="664"/>
        <end position="906"/>
    </location>
</feature>
<dbReference type="PANTHER" id="PTHR48104:SF30">
    <property type="entry name" value="METACASPASE-1"/>
    <property type="match status" value="1"/>
</dbReference>
<accession>A0A4P6KY10</accession>
<gene>
    <name evidence="4" type="ORF">EWM63_12160</name>
</gene>